<dbReference type="GO" id="GO:0031405">
    <property type="term" value="F:lipoic acid binding"/>
    <property type="evidence" value="ECO:0007669"/>
    <property type="project" value="TreeGrafter"/>
</dbReference>
<dbReference type="SUPFAM" id="SSF51230">
    <property type="entry name" value="Single hybrid motif"/>
    <property type="match status" value="1"/>
</dbReference>
<dbReference type="KEGG" id="rte:GSU10_13675"/>
<dbReference type="InterPro" id="IPR004167">
    <property type="entry name" value="PSBD"/>
</dbReference>
<reference evidence="11" key="1">
    <citation type="submission" date="2019-12" db="EMBL/GenBank/DDBJ databases">
        <title>Complete and draft genome sequences of new strains and members of some known species of the genus Rathayibacter isolated from plants.</title>
        <authorList>
            <person name="Tarlachkov S.V."/>
            <person name="Starodumova I.P."/>
            <person name="Dorofeeva L.V."/>
            <person name="Prisyazhnaya N.V."/>
            <person name="Leyn S."/>
            <person name="Zlamal J."/>
            <person name="Elan M."/>
            <person name="Osterman A.L."/>
            <person name="Nadler S."/>
            <person name="Subbotin S.A."/>
            <person name="Evtushenko L.I."/>
        </authorList>
    </citation>
    <scope>NUCLEOTIDE SEQUENCE [LARGE SCALE GENOMIC DNA]</scope>
    <source>
        <strain evidence="11">VKM Ac-2761</strain>
    </source>
</reference>
<feature type="region of interest" description="Disordered" evidence="7">
    <location>
        <begin position="93"/>
        <end position="154"/>
    </location>
</feature>
<dbReference type="InterPro" id="IPR050743">
    <property type="entry name" value="2-oxoacid_DH_E2_comp"/>
</dbReference>
<dbReference type="Proteomes" id="UP000465031">
    <property type="component" value="Chromosome"/>
</dbReference>
<dbReference type="PROSITE" id="PS50968">
    <property type="entry name" value="BIOTINYL_LIPOYL"/>
    <property type="match status" value="1"/>
</dbReference>
<evidence type="ECO:0000313" key="11">
    <source>
        <dbReference type="Proteomes" id="UP000465031"/>
    </source>
</evidence>
<dbReference type="GO" id="GO:0016407">
    <property type="term" value="F:acetyltransferase activity"/>
    <property type="evidence" value="ECO:0007669"/>
    <property type="project" value="TreeGrafter"/>
</dbReference>
<dbReference type="AlphaFoldDB" id="A0AAE6RL00"/>
<keyword evidence="3 6" id="KW-0808">Transferase</keyword>
<dbReference type="RefSeq" id="WP_132505058.1">
    <property type="nucleotide sequence ID" value="NZ_CP047186.1"/>
</dbReference>
<dbReference type="GO" id="GO:0005737">
    <property type="term" value="C:cytoplasm"/>
    <property type="evidence" value="ECO:0007669"/>
    <property type="project" value="TreeGrafter"/>
</dbReference>
<dbReference type="InterPro" id="IPR011053">
    <property type="entry name" value="Single_hybrid_motif"/>
</dbReference>
<dbReference type="Gene3D" id="3.30.559.10">
    <property type="entry name" value="Chloramphenicol acetyltransferase-like domain"/>
    <property type="match status" value="1"/>
</dbReference>
<evidence type="ECO:0000256" key="7">
    <source>
        <dbReference type="SAM" id="MobiDB-lite"/>
    </source>
</evidence>
<sequence>MTEQFLLPDVGEGLTEAEIVAWRVKVGDEVAVNQVLVEIETAKSLVELPSPFSGTVVDVLVEEGQTVDVGTAIITVQAGAGTVGSEVPAIPAHPAQAATPPAPSTTEPGEGSGAALVGYGTAGAHVATRRRRPSASAPAAAPARPAAPPRPSSVPAAAALPVIAKPPIRKLAKDLDVDLLEVQATGLAGEVTRDDVIRHASQASVFRNIQTPAWGDDREERIPVRGVRKAIAAAMSASAFTAPHVSVFVDVDATRTMEFVKRLKNSPDFAGVKVSPLLIMAKAIIWAVRRNPTVNSAWTDTEIVVRHYVNLGIAAATPRGLLVPNVKDAQSMSLLELAQALEKLTLDARDGKTTAADMQNGTITITNIGVFGMDTGTPILNPGEVAIIALGTIKQKPWVVDGEVRPRFVTTVGGSFDHRVVDGDVVSRFVADVASVLEEPALLLD</sequence>
<dbReference type="Pfam" id="PF02817">
    <property type="entry name" value="E3_binding"/>
    <property type="match status" value="1"/>
</dbReference>
<dbReference type="EC" id="2.3.1.-" evidence="6"/>
<evidence type="ECO:0000313" key="10">
    <source>
        <dbReference type="EMBL" id="QHC56575.1"/>
    </source>
</evidence>
<dbReference type="InterPro" id="IPR001078">
    <property type="entry name" value="2-oxoacid_DH_actylTfrase"/>
</dbReference>
<dbReference type="Pfam" id="PF00364">
    <property type="entry name" value="Biotin_lipoyl"/>
    <property type="match status" value="1"/>
</dbReference>
<evidence type="ECO:0000256" key="2">
    <source>
        <dbReference type="ARBA" id="ARBA00007317"/>
    </source>
</evidence>
<evidence type="ECO:0000259" key="9">
    <source>
        <dbReference type="PROSITE" id="PS51826"/>
    </source>
</evidence>
<dbReference type="EMBL" id="CP047186">
    <property type="protein sequence ID" value="QHC56575.1"/>
    <property type="molecule type" value="Genomic_DNA"/>
</dbReference>
<evidence type="ECO:0000256" key="4">
    <source>
        <dbReference type="ARBA" id="ARBA00022823"/>
    </source>
</evidence>
<accession>A0AAE6RL00</accession>
<comment type="cofactor">
    <cofactor evidence="1 6">
        <name>(R)-lipoate</name>
        <dbReference type="ChEBI" id="CHEBI:83088"/>
    </cofactor>
</comment>
<evidence type="ECO:0000256" key="6">
    <source>
        <dbReference type="RuleBase" id="RU003423"/>
    </source>
</evidence>
<organism evidence="10 11">
    <name type="scientific">Rathayibacter tanaceti</name>
    <dbReference type="NCBI Taxonomy" id="1671680"/>
    <lineage>
        <taxon>Bacteria</taxon>
        <taxon>Bacillati</taxon>
        <taxon>Actinomycetota</taxon>
        <taxon>Actinomycetes</taxon>
        <taxon>Micrococcales</taxon>
        <taxon>Microbacteriaceae</taxon>
        <taxon>Rathayibacter</taxon>
    </lineage>
</organism>
<keyword evidence="5 6" id="KW-0012">Acyltransferase</keyword>
<proteinExistence type="inferred from homology"/>
<dbReference type="SUPFAM" id="SSF52777">
    <property type="entry name" value="CoA-dependent acyltransferases"/>
    <property type="match status" value="1"/>
</dbReference>
<evidence type="ECO:0000259" key="8">
    <source>
        <dbReference type="PROSITE" id="PS50968"/>
    </source>
</evidence>
<dbReference type="PROSITE" id="PS51826">
    <property type="entry name" value="PSBD"/>
    <property type="match status" value="1"/>
</dbReference>
<dbReference type="InterPro" id="IPR000089">
    <property type="entry name" value="Biotin_lipoyl"/>
</dbReference>
<dbReference type="InterPro" id="IPR036625">
    <property type="entry name" value="E3-bd_dom_sf"/>
</dbReference>
<feature type="domain" description="Peripheral subunit-binding (PSBD)" evidence="9">
    <location>
        <begin position="163"/>
        <end position="200"/>
    </location>
</feature>
<dbReference type="PANTHER" id="PTHR43178:SF5">
    <property type="entry name" value="LIPOAMIDE ACYLTRANSFERASE COMPONENT OF BRANCHED-CHAIN ALPHA-KETO ACID DEHYDROGENASE COMPLEX, MITOCHONDRIAL"/>
    <property type="match status" value="1"/>
</dbReference>
<evidence type="ECO:0000256" key="1">
    <source>
        <dbReference type="ARBA" id="ARBA00001938"/>
    </source>
</evidence>
<protein>
    <recommendedName>
        <fullName evidence="6">Dihydrolipoamide acetyltransferase component of pyruvate dehydrogenase complex</fullName>
        <ecNumber evidence="6">2.3.1.-</ecNumber>
    </recommendedName>
</protein>
<dbReference type="Pfam" id="PF00198">
    <property type="entry name" value="2-oxoacid_dh"/>
    <property type="match status" value="1"/>
</dbReference>
<feature type="compositionally biased region" description="Low complexity" evidence="7">
    <location>
        <begin position="134"/>
        <end position="144"/>
    </location>
</feature>
<dbReference type="PANTHER" id="PTHR43178">
    <property type="entry name" value="DIHYDROLIPOAMIDE ACETYLTRANSFERASE COMPONENT OF PYRUVATE DEHYDROGENASE COMPLEX"/>
    <property type="match status" value="1"/>
</dbReference>
<feature type="domain" description="Lipoyl-binding" evidence="8">
    <location>
        <begin position="2"/>
        <end position="77"/>
    </location>
</feature>
<keyword evidence="4 6" id="KW-0450">Lipoyl</keyword>
<dbReference type="InterPro" id="IPR023213">
    <property type="entry name" value="CAT-like_dom_sf"/>
</dbReference>
<gene>
    <name evidence="10" type="ORF">GSU10_13675</name>
</gene>
<name>A0AAE6RL00_9MICO</name>
<dbReference type="Gene3D" id="2.40.50.100">
    <property type="match status" value="1"/>
</dbReference>
<comment type="similarity">
    <text evidence="2 6">Belongs to the 2-oxoacid dehydrogenase family.</text>
</comment>
<dbReference type="SUPFAM" id="SSF47005">
    <property type="entry name" value="Peripheral subunit-binding domain of 2-oxo acid dehydrogenase complex"/>
    <property type="match status" value="1"/>
</dbReference>
<dbReference type="CDD" id="cd06849">
    <property type="entry name" value="lipoyl_domain"/>
    <property type="match status" value="1"/>
</dbReference>
<dbReference type="Gene3D" id="4.10.320.10">
    <property type="entry name" value="E3-binding domain"/>
    <property type="match status" value="1"/>
</dbReference>
<evidence type="ECO:0000256" key="5">
    <source>
        <dbReference type="ARBA" id="ARBA00023315"/>
    </source>
</evidence>
<evidence type="ECO:0000256" key="3">
    <source>
        <dbReference type="ARBA" id="ARBA00022679"/>
    </source>
</evidence>
<dbReference type="FunFam" id="3.30.559.10:FF:000007">
    <property type="entry name" value="Dihydrolipoamide acetyltransferase component of pyruvate dehydrogenase complex"/>
    <property type="match status" value="1"/>
</dbReference>